<dbReference type="EMBL" id="CAJOBI010321421">
    <property type="protein sequence ID" value="CAF5185777.1"/>
    <property type="molecule type" value="Genomic_DNA"/>
</dbReference>
<evidence type="ECO:0000313" key="2">
    <source>
        <dbReference type="EMBL" id="CAF5185777.1"/>
    </source>
</evidence>
<organism evidence="2 3">
    <name type="scientific">Rotaria magnacalcarata</name>
    <dbReference type="NCBI Taxonomy" id="392030"/>
    <lineage>
        <taxon>Eukaryota</taxon>
        <taxon>Metazoa</taxon>
        <taxon>Spiralia</taxon>
        <taxon>Gnathifera</taxon>
        <taxon>Rotifera</taxon>
        <taxon>Eurotatoria</taxon>
        <taxon>Bdelloidea</taxon>
        <taxon>Philodinida</taxon>
        <taxon>Philodinidae</taxon>
        <taxon>Rotaria</taxon>
    </lineage>
</organism>
<evidence type="ECO:0000313" key="3">
    <source>
        <dbReference type="Proteomes" id="UP000676336"/>
    </source>
</evidence>
<evidence type="ECO:0000256" key="1">
    <source>
        <dbReference type="SAM" id="MobiDB-lite"/>
    </source>
</evidence>
<accession>A0A8S3HLT0</accession>
<gene>
    <name evidence="2" type="ORF">SMN809_LOCUS70411</name>
</gene>
<dbReference type="AlphaFoldDB" id="A0A8S3HLT0"/>
<feature type="region of interest" description="Disordered" evidence="1">
    <location>
        <begin position="1"/>
        <end position="34"/>
    </location>
</feature>
<feature type="non-terminal residue" evidence="2">
    <location>
        <position position="1"/>
    </location>
</feature>
<sequence length="34" mass="4003">MLVRDDLRLSTGPPSSTRFHQQQIQPQTKQHKDK</sequence>
<comment type="caution">
    <text evidence="2">The sequence shown here is derived from an EMBL/GenBank/DDBJ whole genome shotgun (WGS) entry which is preliminary data.</text>
</comment>
<dbReference type="Proteomes" id="UP000676336">
    <property type="component" value="Unassembled WGS sequence"/>
</dbReference>
<proteinExistence type="predicted"/>
<name>A0A8S3HLT0_9BILA</name>
<reference evidence="2" key="1">
    <citation type="submission" date="2021-02" db="EMBL/GenBank/DDBJ databases">
        <authorList>
            <person name="Nowell W R."/>
        </authorList>
    </citation>
    <scope>NUCLEOTIDE SEQUENCE</scope>
</reference>
<protein>
    <submittedName>
        <fullName evidence="2">Uncharacterized protein</fullName>
    </submittedName>
</protein>